<evidence type="ECO:0000313" key="2">
    <source>
        <dbReference type="EMBL" id="MBW32421.1"/>
    </source>
</evidence>
<keyword evidence="1" id="KW-1133">Transmembrane helix</keyword>
<proteinExistence type="predicted"/>
<protein>
    <submittedName>
        <fullName evidence="2">Putative secreted peptide</fullName>
    </submittedName>
</protein>
<reference evidence="2" key="1">
    <citation type="submission" date="2018-01" db="EMBL/GenBank/DDBJ databases">
        <title>An insight into the sialome of Amazonian anophelines.</title>
        <authorList>
            <person name="Ribeiro J.M."/>
            <person name="Scarpassa V."/>
            <person name="Calvo E."/>
        </authorList>
    </citation>
    <scope>NUCLEOTIDE SEQUENCE</scope>
    <source>
        <tissue evidence="2">Salivary glands</tissue>
    </source>
</reference>
<feature type="transmembrane region" description="Helical" evidence="1">
    <location>
        <begin position="39"/>
        <end position="58"/>
    </location>
</feature>
<dbReference type="AlphaFoldDB" id="A0A2M3ZV77"/>
<evidence type="ECO:0000256" key="1">
    <source>
        <dbReference type="SAM" id="Phobius"/>
    </source>
</evidence>
<keyword evidence="1" id="KW-0812">Transmembrane</keyword>
<keyword evidence="1" id="KW-0472">Membrane</keyword>
<accession>A0A2M3ZV77</accession>
<organism evidence="2">
    <name type="scientific">Anopheles braziliensis</name>
    <dbReference type="NCBI Taxonomy" id="58242"/>
    <lineage>
        <taxon>Eukaryota</taxon>
        <taxon>Metazoa</taxon>
        <taxon>Ecdysozoa</taxon>
        <taxon>Arthropoda</taxon>
        <taxon>Hexapoda</taxon>
        <taxon>Insecta</taxon>
        <taxon>Pterygota</taxon>
        <taxon>Neoptera</taxon>
        <taxon>Endopterygota</taxon>
        <taxon>Diptera</taxon>
        <taxon>Nematocera</taxon>
        <taxon>Culicoidea</taxon>
        <taxon>Culicidae</taxon>
        <taxon>Anophelinae</taxon>
        <taxon>Anopheles</taxon>
    </lineage>
</organism>
<sequence>MSAGVAFCIVCISAVTPTPGVTPGSACFAFRTISLCISLPFFDLNNWLAASLSFCLIFRKSRSLRLGNRKATYSR</sequence>
<dbReference type="EMBL" id="GGFM01011670">
    <property type="protein sequence ID" value="MBW32421.1"/>
    <property type="molecule type" value="Transcribed_RNA"/>
</dbReference>
<name>A0A2M3ZV77_9DIPT</name>